<organism evidence="2 3">
    <name type="scientific">Bifidobacterium thermacidophilum subsp. thermacidophilum</name>
    <dbReference type="NCBI Taxonomy" id="79262"/>
    <lineage>
        <taxon>Bacteria</taxon>
        <taxon>Bacillati</taxon>
        <taxon>Actinomycetota</taxon>
        <taxon>Actinomycetes</taxon>
        <taxon>Bifidobacteriales</taxon>
        <taxon>Bifidobacteriaceae</taxon>
        <taxon>Bifidobacterium</taxon>
    </lineage>
</organism>
<evidence type="ECO:0000313" key="3">
    <source>
        <dbReference type="Proteomes" id="UP000029003"/>
    </source>
</evidence>
<dbReference type="EMBL" id="JGZT01000005">
    <property type="protein sequence ID" value="KFJ03441.1"/>
    <property type="molecule type" value="Genomic_DNA"/>
</dbReference>
<feature type="compositionally biased region" description="Basic residues" evidence="1">
    <location>
        <begin position="68"/>
        <end position="88"/>
    </location>
</feature>
<gene>
    <name evidence="2" type="ORF">THER5_0901</name>
</gene>
<accession>A0A087E6P0</accession>
<reference evidence="2 3" key="1">
    <citation type="submission" date="2014-03" db="EMBL/GenBank/DDBJ databases">
        <title>Genomics of Bifidobacteria.</title>
        <authorList>
            <person name="Ventura M."/>
            <person name="Milani C."/>
            <person name="Lugli G.A."/>
        </authorList>
    </citation>
    <scope>NUCLEOTIDE SEQUENCE [LARGE SCALE GENOMIC DNA]</scope>
    <source>
        <strain evidence="2 3">LMG 21395</strain>
    </source>
</reference>
<evidence type="ECO:0000313" key="2">
    <source>
        <dbReference type="EMBL" id="KFJ03441.1"/>
    </source>
</evidence>
<dbReference type="Proteomes" id="UP000029003">
    <property type="component" value="Unassembled WGS sequence"/>
</dbReference>
<name>A0A087E6P0_9BIFI</name>
<feature type="region of interest" description="Disordered" evidence="1">
    <location>
        <begin position="66"/>
        <end position="89"/>
    </location>
</feature>
<comment type="caution">
    <text evidence="2">The sequence shown here is derived from an EMBL/GenBank/DDBJ whole genome shotgun (WGS) entry which is preliminary data.</text>
</comment>
<proteinExistence type="predicted"/>
<evidence type="ECO:0000256" key="1">
    <source>
        <dbReference type="SAM" id="MobiDB-lite"/>
    </source>
</evidence>
<protein>
    <submittedName>
        <fullName evidence="2">Uncharacterized protein</fullName>
    </submittedName>
</protein>
<sequence>MTVRHKLASLDDEQTRDLLLQVARGQEDRTDDLPLTRRAVAGRARAGGDALPTLADAGADAGHVYGRGGRRGVRRGVHDARRGRRKPAQHGWLRNYSDVESQESHEQTSDTVTVCVTLVTTPGKSRQPRQRHTAPEDMIPSGHNRIPKRYTQRRHLRCNREAKGHHRLFDRNAVKTPT</sequence>
<dbReference type="AlphaFoldDB" id="A0A087E6P0"/>
<feature type="region of interest" description="Disordered" evidence="1">
    <location>
        <begin position="121"/>
        <end position="151"/>
    </location>
</feature>